<dbReference type="AlphaFoldDB" id="A0A3S3P543"/>
<organism evidence="6 7">
    <name type="scientific">Dinothrombium tinctorium</name>
    <dbReference type="NCBI Taxonomy" id="1965070"/>
    <lineage>
        <taxon>Eukaryota</taxon>
        <taxon>Metazoa</taxon>
        <taxon>Ecdysozoa</taxon>
        <taxon>Arthropoda</taxon>
        <taxon>Chelicerata</taxon>
        <taxon>Arachnida</taxon>
        <taxon>Acari</taxon>
        <taxon>Acariformes</taxon>
        <taxon>Trombidiformes</taxon>
        <taxon>Prostigmata</taxon>
        <taxon>Anystina</taxon>
        <taxon>Parasitengona</taxon>
        <taxon>Trombidioidea</taxon>
        <taxon>Trombidiidae</taxon>
        <taxon>Dinothrombium</taxon>
    </lineage>
</organism>
<dbReference type="OrthoDB" id="269227at2759"/>
<evidence type="ECO:0000256" key="3">
    <source>
        <dbReference type="RuleBase" id="RU003968"/>
    </source>
</evidence>
<dbReference type="GO" id="GO:0016614">
    <property type="term" value="F:oxidoreductase activity, acting on CH-OH group of donors"/>
    <property type="evidence" value="ECO:0007669"/>
    <property type="project" value="InterPro"/>
</dbReference>
<keyword evidence="3" id="KW-0285">Flavoprotein</keyword>
<dbReference type="SUPFAM" id="SSF54373">
    <property type="entry name" value="FAD-linked reductases, C-terminal domain"/>
    <property type="match status" value="1"/>
</dbReference>
<dbReference type="InterPro" id="IPR036188">
    <property type="entry name" value="FAD/NAD-bd_sf"/>
</dbReference>
<dbReference type="STRING" id="1965070.A0A3S3P543"/>
<feature type="non-terminal residue" evidence="6">
    <location>
        <position position="488"/>
    </location>
</feature>
<dbReference type="InterPro" id="IPR007867">
    <property type="entry name" value="GMC_OxRtase_C"/>
</dbReference>
<keyword evidence="7" id="KW-1185">Reference proteome</keyword>
<dbReference type="PIRSF" id="PIRSF000137">
    <property type="entry name" value="Alcohol_oxidase"/>
    <property type="match status" value="1"/>
</dbReference>
<dbReference type="PANTHER" id="PTHR11552">
    <property type="entry name" value="GLUCOSE-METHANOL-CHOLINE GMC OXIDOREDUCTASE"/>
    <property type="match status" value="1"/>
</dbReference>
<gene>
    <name evidence="6" type="ORF">B4U79_14272</name>
</gene>
<evidence type="ECO:0000313" key="6">
    <source>
        <dbReference type="EMBL" id="RWS01101.1"/>
    </source>
</evidence>
<proteinExistence type="inferred from homology"/>
<dbReference type="Pfam" id="PF00732">
    <property type="entry name" value="GMC_oxred_N"/>
    <property type="match status" value="1"/>
</dbReference>
<dbReference type="Proteomes" id="UP000285301">
    <property type="component" value="Unassembled WGS sequence"/>
</dbReference>
<evidence type="ECO:0000313" key="7">
    <source>
        <dbReference type="Proteomes" id="UP000285301"/>
    </source>
</evidence>
<dbReference type="Gene3D" id="3.30.560.10">
    <property type="entry name" value="Glucose Oxidase, domain 3"/>
    <property type="match status" value="1"/>
</dbReference>
<feature type="domain" description="Glucose-methanol-choline oxidoreductase N-terminal" evidence="5">
    <location>
        <begin position="293"/>
        <end position="307"/>
    </location>
</feature>
<dbReference type="GO" id="GO:0050660">
    <property type="term" value="F:flavin adenine dinucleotide binding"/>
    <property type="evidence" value="ECO:0007669"/>
    <property type="project" value="InterPro"/>
</dbReference>
<dbReference type="Pfam" id="PF05199">
    <property type="entry name" value="GMC_oxred_C"/>
    <property type="match status" value="1"/>
</dbReference>
<accession>A0A3S3P543</accession>
<dbReference type="Gene3D" id="3.50.50.60">
    <property type="entry name" value="FAD/NAD(P)-binding domain"/>
    <property type="match status" value="1"/>
</dbReference>
<evidence type="ECO:0000256" key="2">
    <source>
        <dbReference type="PIRSR" id="PIRSR000137-2"/>
    </source>
</evidence>
<comment type="similarity">
    <text evidence="1 3">Belongs to the GMC oxidoreductase family.</text>
</comment>
<reference evidence="6 7" key="1">
    <citation type="journal article" date="2018" name="Gigascience">
        <title>Genomes of trombidid mites reveal novel predicted allergens and laterally-transferred genes associated with secondary metabolism.</title>
        <authorList>
            <person name="Dong X."/>
            <person name="Chaisiri K."/>
            <person name="Xia D."/>
            <person name="Armstrong S.D."/>
            <person name="Fang Y."/>
            <person name="Donnelly M.J."/>
            <person name="Kadowaki T."/>
            <person name="McGarry J.W."/>
            <person name="Darby A.C."/>
            <person name="Makepeace B.L."/>
        </authorList>
    </citation>
    <scope>NUCLEOTIDE SEQUENCE [LARGE SCALE GENOMIC DNA]</scope>
    <source>
        <strain evidence="6">UoL-WK</strain>
    </source>
</reference>
<dbReference type="SUPFAM" id="SSF51905">
    <property type="entry name" value="FAD/NAD(P)-binding domain"/>
    <property type="match status" value="1"/>
</dbReference>
<dbReference type="InterPro" id="IPR000172">
    <property type="entry name" value="GMC_OxRdtase_N"/>
</dbReference>
<dbReference type="EMBL" id="NCKU01009849">
    <property type="protein sequence ID" value="RWS01101.1"/>
    <property type="molecule type" value="Genomic_DNA"/>
</dbReference>
<dbReference type="InterPro" id="IPR012132">
    <property type="entry name" value="GMC_OxRdtase"/>
</dbReference>
<feature type="binding site" evidence="2">
    <location>
        <position position="257"/>
    </location>
    <ligand>
        <name>FAD</name>
        <dbReference type="ChEBI" id="CHEBI:57692"/>
    </ligand>
</feature>
<comment type="caution">
    <text evidence="6">The sequence shown here is derived from an EMBL/GenBank/DDBJ whole genome shotgun (WGS) entry which is preliminary data.</text>
</comment>
<dbReference type="PANTHER" id="PTHR11552:SF227">
    <property type="entry name" value="GLUCOSE DEHYDROGENASE [FAD, QUINONE]-LIKE PROTEIN"/>
    <property type="match status" value="1"/>
</dbReference>
<keyword evidence="2 3" id="KW-0274">FAD</keyword>
<sequence>MVNLTPVLPAIIPLMALLYSRNLVEQSPPVTRNNFDSEYDFIVIGGGSAGAVVASRLSENSEWKVLLLEAGGSENIFTDIPLAAANLQMTPFDWAYQTEPQEAACYGLKNRRMHWPRGRVLGGSSVLNYMLYIRGNRRDYDNWARLGCYGWSYEEVLPYFIKSEDNTDSRYALNGYHGVGGYLTVSTPSMRTPIGSAFAEAGKYLGYAELDPNGPIQTGFSNPQGTIRNGARCSTAKAFLSPARNRTNLHVLTFAYVTKILFNDNKKAIGVKFERFSLTHVTYAKREIIVSCGSVNSPQLLMLSGIGPEEHLNSLHIPVIADLPVGNNLQDHIYPGVHFVIKMNVSIVQRRVVNAPNIMHYFRTGKSPLSILGGVEGLGFIKTKYANYSDDFPDFQIHLISGDLSSDDGQTFRRVQGITRDVWQKVYVPYLPNDTFSLYPVLLHPKSRGFIRLRSSDPYDPPKIDPRYLTHPDDILSMVDAMKIAIAV</sequence>
<comment type="cofactor">
    <cofactor evidence="2">
        <name>FAD</name>
        <dbReference type="ChEBI" id="CHEBI:57692"/>
    </cofactor>
</comment>
<dbReference type="PROSITE" id="PS00624">
    <property type="entry name" value="GMC_OXRED_2"/>
    <property type="match status" value="1"/>
</dbReference>
<dbReference type="PROSITE" id="PS00623">
    <property type="entry name" value="GMC_OXRED_1"/>
    <property type="match status" value="1"/>
</dbReference>
<evidence type="ECO:0000259" key="4">
    <source>
        <dbReference type="PROSITE" id="PS00623"/>
    </source>
</evidence>
<name>A0A3S3P543_9ACAR</name>
<feature type="domain" description="Glucose-methanol-choline oxidoreductase N-terminal" evidence="4">
    <location>
        <begin position="118"/>
        <end position="141"/>
    </location>
</feature>
<protein>
    <submittedName>
        <fullName evidence="6">Glucose dehydrogenase (Acceptor)-like protein 3</fullName>
    </submittedName>
</protein>
<feature type="binding site" evidence="2">
    <location>
        <position position="120"/>
    </location>
    <ligand>
        <name>FAD</name>
        <dbReference type="ChEBI" id="CHEBI:57692"/>
    </ligand>
</feature>
<evidence type="ECO:0000256" key="1">
    <source>
        <dbReference type="ARBA" id="ARBA00010790"/>
    </source>
</evidence>
<evidence type="ECO:0000259" key="5">
    <source>
        <dbReference type="PROSITE" id="PS00624"/>
    </source>
</evidence>